<protein>
    <submittedName>
        <fullName evidence="3">Uncharacterized protein</fullName>
    </submittedName>
</protein>
<evidence type="ECO:0000256" key="1">
    <source>
        <dbReference type="SAM" id="MobiDB-lite"/>
    </source>
</evidence>
<dbReference type="AlphaFoldDB" id="A0A550CHT9"/>
<dbReference type="Proteomes" id="UP000320762">
    <property type="component" value="Unassembled WGS sequence"/>
</dbReference>
<name>A0A550CHT9_9AGAR</name>
<gene>
    <name evidence="3" type="ORF">BD626DRAFT_251508</name>
</gene>
<feature type="transmembrane region" description="Helical" evidence="2">
    <location>
        <begin position="36"/>
        <end position="60"/>
    </location>
</feature>
<evidence type="ECO:0000256" key="2">
    <source>
        <dbReference type="SAM" id="Phobius"/>
    </source>
</evidence>
<evidence type="ECO:0000313" key="3">
    <source>
        <dbReference type="EMBL" id="TRM64371.1"/>
    </source>
</evidence>
<organism evidence="3 4">
    <name type="scientific">Schizophyllum amplum</name>
    <dbReference type="NCBI Taxonomy" id="97359"/>
    <lineage>
        <taxon>Eukaryota</taxon>
        <taxon>Fungi</taxon>
        <taxon>Dikarya</taxon>
        <taxon>Basidiomycota</taxon>
        <taxon>Agaricomycotina</taxon>
        <taxon>Agaricomycetes</taxon>
        <taxon>Agaricomycetidae</taxon>
        <taxon>Agaricales</taxon>
        <taxon>Schizophyllaceae</taxon>
        <taxon>Schizophyllum</taxon>
    </lineage>
</organism>
<keyword evidence="2" id="KW-0812">Transmembrane</keyword>
<feature type="region of interest" description="Disordered" evidence="1">
    <location>
        <begin position="147"/>
        <end position="178"/>
    </location>
</feature>
<keyword evidence="2" id="KW-1133">Transmembrane helix</keyword>
<reference evidence="3 4" key="1">
    <citation type="journal article" date="2019" name="New Phytol.">
        <title>Comparative genomics reveals unique wood-decay strategies and fruiting body development in the Schizophyllaceae.</title>
        <authorList>
            <person name="Almasi E."/>
            <person name="Sahu N."/>
            <person name="Krizsan K."/>
            <person name="Balint B."/>
            <person name="Kovacs G.M."/>
            <person name="Kiss B."/>
            <person name="Cseklye J."/>
            <person name="Drula E."/>
            <person name="Henrissat B."/>
            <person name="Nagy I."/>
            <person name="Chovatia M."/>
            <person name="Adam C."/>
            <person name="LaButti K."/>
            <person name="Lipzen A."/>
            <person name="Riley R."/>
            <person name="Grigoriev I.V."/>
            <person name="Nagy L.G."/>
        </authorList>
    </citation>
    <scope>NUCLEOTIDE SEQUENCE [LARGE SCALE GENOMIC DNA]</scope>
    <source>
        <strain evidence="3 4">NL-1724</strain>
    </source>
</reference>
<keyword evidence="2" id="KW-0472">Membrane</keyword>
<evidence type="ECO:0000313" key="4">
    <source>
        <dbReference type="Proteomes" id="UP000320762"/>
    </source>
</evidence>
<dbReference type="OrthoDB" id="10426438at2759"/>
<sequence>MYLLIIILHMLLLQQYQLLTTELGALAHLLLDPIELLNTVLSTLARATLLFYTWLITLFLTGRGPHFLACRLIAIFALTASLFVSATLCGFTWLSALAWGALCRLVGVPGVARVDVGEALSFLTSDHVLARRLLQCLTMKAARSARGRPWHAGGPTTAADESSGAHGPSGYDSAHHHRDGKTLSQRINEWRKSAGACDNAPEVLSSFDDLQLSSFSSDLSYEIADLSYDSTPDLTFGTELTPSTAAASVASSSASVASSSASIVDDDEQLLAGDEQQLPTSYGQRLLADDKQHLLNNDDTHANAKKHITPHSSALSGAQIERLFAPSLILSPWSPIPVEVYVDVEVQVDEIVHTDDQVDEVVYVDEVVNVDEVHVDVAEVHVDVDEVRCMTE</sequence>
<proteinExistence type="predicted"/>
<dbReference type="EMBL" id="VDMD01000007">
    <property type="protein sequence ID" value="TRM64371.1"/>
    <property type="molecule type" value="Genomic_DNA"/>
</dbReference>
<keyword evidence="4" id="KW-1185">Reference proteome</keyword>
<comment type="caution">
    <text evidence="3">The sequence shown here is derived from an EMBL/GenBank/DDBJ whole genome shotgun (WGS) entry which is preliminary data.</text>
</comment>
<accession>A0A550CHT9</accession>
<feature type="transmembrane region" description="Helical" evidence="2">
    <location>
        <begin position="72"/>
        <end position="94"/>
    </location>
</feature>